<dbReference type="Proteomes" id="UP001218412">
    <property type="component" value="Chromosome"/>
</dbReference>
<dbReference type="PANTHER" id="PTHR39425">
    <property type="entry name" value="LIPOPROTEIN CYTOCHROME C"/>
    <property type="match status" value="1"/>
</dbReference>
<dbReference type="SUPFAM" id="SSF48695">
    <property type="entry name" value="Multiheme cytochromes"/>
    <property type="match status" value="1"/>
</dbReference>
<dbReference type="RefSeq" id="WP_272859133.1">
    <property type="nucleotide sequence ID" value="NZ_CP067134.1"/>
</dbReference>
<dbReference type="PANTHER" id="PTHR39425:SF1">
    <property type="entry name" value="CYTOCHROME C7-LIKE DOMAIN-CONTAINING PROTEIN"/>
    <property type="match status" value="1"/>
</dbReference>
<evidence type="ECO:0000313" key="2">
    <source>
        <dbReference type="EMBL" id="WCR11043.1"/>
    </source>
</evidence>
<name>A0ABY7SVY2_9RHOB</name>
<evidence type="ECO:0000256" key="1">
    <source>
        <dbReference type="SAM" id="Phobius"/>
    </source>
</evidence>
<dbReference type="EMBL" id="CP067134">
    <property type="protein sequence ID" value="WCR11043.1"/>
    <property type="molecule type" value="Genomic_DNA"/>
</dbReference>
<keyword evidence="1" id="KW-1133">Transmembrane helix</keyword>
<organism evidence="2 3">
    <name type="scientific">Paracoccus stylophorae</name>
    <dbReference type="NCBI Taxonomy" id="659350"/>
    <lineage>
        <taxon>Bacteria</taxon>
        <taxon>Pseudomonadati</taxon>
        <taxon>Pseudomonadota</taxon>
        <taxon>Alphaproteobacteria</taxon>
        <taxon>Rhodobacterales</taxon>
        <taxon>Paracoccaceae</taxon>
        <taxon>Paracoccus</taxon>
    </lineage>
</organism>
<protein>
    <submittedName>
        <fullName evidence="2">Cytochrome C</fullName>
    </submittedName>
</protein>
<keyword evidence="3" id="KW-1185">Reference proteome</keyword>
<evidence type="ECO:0000313" key="3">
    <source>
        <dbReference type="Proteomes" id="UP001218412"/>
    </source>
</evidence>
<accession>A0ABY7SVY2</accession>
<dbReference type="Gene3D" id="3.90.10.10">
    <property type="entry name" value="Cytochrome C3"/>
    <property type="match status" value="2"/>
</dbReference>
<dbReference type="InterPro" id="IPR036280">
    <property type="entry name" value="Multihaem_cyt_sf"/>
</dbReference>
<keyword evidence="1" id="KW-0472">Membrane</keyword>
<keyword evidence="1" id="KW-0812">Transmembrane</keyword>
<sequence>MAQIFRKSGDTFLRLGLAALIGIPLIAAMLGMVLVRSEYVTGQDRTPTQPVPFSHAHHTAEIGIDCRYCHIGVETSARAGIPPTSTCMTCHSQLWTEADMLAPVRETYVSGARLEWAPVNTLPDYVYFDHSIHVAKGVACTTCHGPVGDMKLMRQHAPLTMGWCLDCHRAPGPNLSPRAALFSPIPAETATADIAALLAEYHVSDSGLTDCSVCHR</sequence>
<dbReference type="CDD" id="cd08168">
    <property type="entry name" value="Cytochrom_C3"/>
    <property type="match status" value="1"/>
</dbReference>
<proteinExistence type="predicted"/>
<gene>
    <name evidence="2" type="ORF">JHW45_01100</name>
</gene>
<reference evidence="2 3" key="1">
    <citation type="submission" date="2021-01" db="EMBL/GenBank/DDBJ databases">
        <title>Biogeographic distribution of Paracoccus.</title>
        <authorList>
            <person name="Hollensteiner J."/>
            <person name="Leineberger J."/>
            <person name="Brinkhoff T."/>
            <person name="Daniel R."/>
        </authorList>
    </citation>
    <scope>NUCLEOTIDE SEQUENCE [LARGE SCALE GENOMIC DNA]</scope>
    <source>
        <strain evidence="2 3">LMG25392</strain>
    </source>
</reference>
<feature type="transmembrane region" description="Helical" evidence="1">
    <location>
        <begin position="12"/>
        <end position="35"/>
    </location>
</feature>